<dbReference type="STRING" id="454130.A0A0U5C8Z4"/>
<dbReference type="OrthoDB" id="3682664at2759"/>
<organism evidence="1 2">
    <name type="scientific">Aspergillus calidoustus</name>
    <dbReference type="NCBI Taxonomy" id="454130"/>
    <lineage>
        <taxon>Eukaryota</taxon>
        <taxon>Fungi</taxon>
        <taxon>Dikarya</taxon>
        <taxon>Ascomycota</taxon>
        <taxon>Pezizomycotina</taxon>
        <taxon>Eurotiomycetes</taxon>
        <taxon>Eurotiomycetidae</taxon>
        <taxon>Eurotiales</taxon>
        <taxon>Aspergillaceae</taxon>
        <taxon>Aspergillus</taxon>
        <taxon>Aspergillus subgen. Nidulantes</taxon>
    </lineage>
</organism>
<reference evidence="2" key="1">
    <citation type="journal article" date="2016" name="Genome Announc.">
        <title>Draft genome sequences of fungus Aspergillus calidoustus.</title>
        <authorList>
            <person name="Horn F."/>
            <person name="Linde J."/>
            <person name="Mattern D.J."/>
            <person name="Walther G."/>
            <person name="Guthke R."/>
            <person name="Scherlach K."/>
            <person name="Martin K."/>
            <person name="Brakhage A.A."/>
            <person name="Petzke L."/>
            <person name="Valiante V."/>
        </authorList>
    </citation>
    <scope>NUCLEOTIDE SEQUENCE [LARGE SCALE GENOMIC DNA]</scope>
    <source>
        <strain evidence="2">SF006504</strain>
    </source>
</reference>
<gene>
    <name evidence="1" type="ORF">ASPCAL06328</name>
</gene>
<dbReference type="AlphaFoldDB" id="A0A0U5C8Z4"/>
<protein>
    <submittedName>
        <fullName evidence="1">Putative Bys1 family protein (AFU_orthologue AFUA_2G04533)</fullName>
    </submittedName>
</protein>
<dbReference type="EMBL" id="CDMC01000005">
    <property type="protein sequence ID" value="CEL05209.1"/>
    <property type="molecule type" value="Genomic_DNA"/>
</dbReference>
<evidence type="ECO:0000313" key="2">
    <source>
        <dbReference type="Proteomes" id="UP000054771"/>
    </source>
</evidence>
<sequence length="229" mass="25802">MNKYKEAVDVLEFGRYWNRPSKTSFSVGNIYNYLHNKHSALKQEKTTPFQSTKMHFNLTNFLTITSALAAPFGIGANNRHHPAKMTELKTMQMAPNETALGHAVVSNRCNIPIFLWSVGENISQQNTVQPNHTYSELFRRDPKTGGIAIKITTVRDGLYTSAPQTVFAYNLVENLVWYDLSDVFGDPFMGEFVSLLPSEPAIRWEEGVPPRGSQVRMLDATTDLILTVC</sequence>
<dbReference type="InterPro" id="IPR006771">
    <property type="entry name" value="CetA-like"/>
</dbReference>
<dbReference type="PANTHER" id="PTHR36195:SF5">
    <property type="entry name" value="BYS1 FAMILY PROTEIN (AFU_ORTHOLOGUE AFUA_2G04533)"/>
    <property type="match status" value="1"/>
</dbReference>
<proteinExistence type="predicted"/>
<dbReference type="PANTHER" id="PTHR36195">
    <property type="entry name" value="DOMAIN PROTEIN, PUTATIVE (AFU_ORTHOLOGUE AFUA_5G01990)-RELATED-RELATED"/>
    <property type="match status" value="1"/>
</dbReference>
<keyword evidence="2" id="KW-1185">Reference proteome</keyword>
<evidence type="ECO:0000313" key="1">
    <source>
        <dbReference type="EMBL" id="CEL05209.1"/>
    </source>
</evidence>
<name>A0A0U5C8Z4_ASPCI</name>
<dbReference type="Pfam" id="PF04681">
    <property type="entry name" value="Bys1"/>
    <property type="match status" value="1"/>
</dbReference>
<accession>A0A0U5C8Z4</accession>
<dbReference type="Proteomes" id="UP000054771">
    <property type="component" value="Unassembled WGS sequence"/>
</dbReference>